<evidence type="ECO:0000256" key="6">
    <source>
        <dbReference type="ARBA" id="ARBA00022793"/>
    </source>
</evidence>
<evidence type="ECO:0000256" key="7">
    <source>
        <dbReference type="ARBA" id="ARBA00023061"/>
    </source>
</evidence>
<dbReference type="OrthoDB" id="8612680at2"/>
<comment type="catalytic activity">
    <reaction evidence="1 9">
        <text>(2S)-2-acetolactate + H(+) = (R)-acetoin + CO2</text>
        <dbReference type="Rhea" id="RHEA:21580"/>
        <dbReference type="ChEBI" id="CHEBI:15378"/>
        <dbReference type="ChEBI" id="CHEBI:15686"/>
        <dbReference type="ChEBI" id="CHEBI:16526"/>
        <dbReference type="ChEBI" id="CHEBI:58476"/>
        <dbReference type="EC" id="4.1.1.5"/>
    </reaction>
</comment>
<evidence type="ECO:0000256" key="3">
    <source>
        <dbReference type="ARBA" id="ARBA00007106"/>
    </source>
</evidence>
<keyword evidence="6 9" id="KW-0210">Decarboxylase</keyword>
<sequence>MAVTDKSVLYQHGTLSLLVPGLFEGTMTIGELLQHGNSGIGTVQDFNGEMVILDGHAYQVVETGEVHELTAEQSVPFATVHFDDPKVTTHETKLTKADVEQKLLTDYPYKNVFYAVKIRGIFSHMLTRVVQKQEKPYPNLTESTKTQPKFKQENVEGTLIGYYAPELFQGVAVAGYHVHFLSNDHSIGGHVLDYTLAEGDVSIQPFASLQQHFPLEDPAFLKEDFNYAGMSTSINKAEK</sequence>
<gene>
    <name evidence="10" type="ORF">AYR53_06095</name>
</gene>
<dbReference type="STRING" id="375175.AYR53_06095"/>
<dbReference type="PANTHER" id="PTHR35524:SF1">
    <property type="entry name" value="ALPHA-ACETOLACTATE DECARBOXYLASE"/>
    <property type="match status" value="1"/>
</dbReference>
<evidence type="ECO:0000256" key="2">
    <source>
        <dbReference type="ARBA" id="ARBA00005170"/>
    </source>
</evidence>
<dbReference type="GO" id="GO:0047605">
    <property type="term" value="F:acetolactate decarboxylase activity"/>
    <property type="evidence" value="ECO:0007669"/>
    <property type="project" value="UniProtKB-UniRule"/>
</dbReference>
<evidence type="ECO:0000256" key="8">
    <source>
        <dbReference type="ARBA" id="ARBA00023239"/>
    </source>
</evidence>
<evidence type="ECO:0000256" key="5">
    <source>
        <dbReference type="ARBA" id="ARBA00020164"/>
    </source>
</evidence>
<reference evidence="10 11" key="1">
    <citation type="submission" date="2016-03" db="EMBL/GenBank/DDBJ databases">
        <title>Pediococcus and Lactobacillus from brewery environment - whole genome sequencing and assembly.</title>
        <authorList>
            <person name="Behr J."/>
            <person name="Geissler A.J."/>
            <person name="Vogel R.F."/>
        </authorList>
    </citation>
    <scope>NUCLEOTIDE SEQUENCE [LARGE SCALE GENOMIC DNA]</scope>
    <source>
        <strain evidence="10 11">TMW 1.1989</strain>
    </source>
</reference>
<evidence type="ECO:0000256" key="4">
    <source>
        <dbReference type="ARBA" id="ARBA00013204"/>
    </source>
</evidence>
<dbReference type="Gene3D" id="3.30.1330.80">
    <property type="entry name" value="Hypothetical protein, similar to alpha- acetolactate decarboxylase, domain 2"/>
    <property type="match status" value="2"/>
</dbReference>
<dbReference type="Pfam" id="PF03306">
    <property type="entry name" value="AAL_decarboxy"/>
    <property type="match status" value="1"/>
</dbReference>
<evidence type="ECO:0000313" key="11">
    <source>
        <dbReference type="Proteomes" id="UP000078582"/>
    </source>
</evidence>
<dbReference type="EMBL" id="CP014873">
    <property type="protein sequence ID" value="ANK62388.1"/>
    <property type="molecule type" value="Genomic_DNA"/>
</dbReference>
<dbReference type="PIRSF" id="PIRSF001332">
    <property type="entry name" value="Acetolac_decarb"/>
    <property type="match status" value="1"/>
</dbReference>
<keyword evidence="7 9" id="KW-0005">Acetoin biosynthesis</keyword>
<evidence type="ECO:0000256" key="1">
    <source>
        <dbReference type="ARBA" id="ARBA00001784"/>
    </source>
</evidence>
<dbReference type="EC" id="4.1.1.5" evidence="4 9"/>
<dbReference type="GeneID" id="42981820"/>
<proteinExistence type="inferred from homology"/>
<evidence type="ECO:0000313" key="10">
    <source>
        <dbReference type="EMBL" id="ANK62388.1"/>
    </source>
</evidence>
<comment type="similarity">
    <text evidence="3 9">Belongs to the alpha-acetolactate decarboxylase family.</text>
</comment>
<dbReference type="SUPFAM" id="SSF117856">
    <property type="entry name" value="AF0104/ALDC/Ptd012-like"/>
    <property type="match status" value="1"/>
</dbReference>
<name>A0A192H283_9LACO</name>
<dbReference type="GO" id="GO:0045151">
    <property type="term" value="P:acetoin biosynthetic process"/>
    <property type="evidence" value="ECO:0007669"/>
    <property type="project" value="UniProtKB-UniRule"/>
</dbReference>
<keyword evidence="11" id="KW-1185">Reference proteome</keyword>
<dbReference type="UniPathway" id="UPA00626">
    <property type="reaction ID" value="UER00678"/>
</dbReference>
<comment type="pathway">
    <text evidence="2 9">Polyol metabolism; (R,R)-butane-2,3-diol biosynthesis; (R,R)-butane-2,3-diol from pyruvate: step 2/3.</text>
</comment>
<protein>
    <recommendedName>
        <fullName evidence="5 9">Alpha-acetolactate decarboxylase</fullName>
        <ecNumber evidence="4 9">4.1.1.5</ecNumber>
    </recommendedName>
</protein>
<dbReference type="RefSeq" id="WP_068281122.1">
    <property type="nucleotide sequence ID" value="NZ_CP014873.1"/>
</dbReference>
<dbReference type="PANTHER" id="PTHR35524">
    <property type="entry name" value="ALPHA-ACETOLACTATE DECARBOXYLASE"/>
    <property type="match status" value="1"/>
</dbReference>
<keyword evidence="8 9" id="KW-0456">Lyase</keyword>
<dbReference type="NCBIfam" id="TIGR01252">
    <property type="entry name" value="acetolac_decarb"/>
    <property type="match status" value="1"/>
</dbReference>
<accession>A0A192H283</accession>
<dbReference type="CDD" id="cd17299">
    <property type="entry name" value="acetolactate_decarboxylase"/>
    <property type="match status" value="1"/>
</dbReference>
<organism evidence="10 11">
    <name type="scientific">Loigolactobacillus backii</name>
    <dbReference type="NCBI Taxonomy" id="375175"/>
    <lineage>
        <taxon>Bacteria</taxon>
        <taxon>Bacillati</taxon>
        <taxon>Bacillota</taxon>
        <taxon>Bacilli</taxon>
        <taxon>Lactobacillales</taxon>
        <taxon>Lactobacillaceae</taxon>
        <taxon>Loigolactobacillus</taxon>
    </lineage>
</organism>
<evidence type="ECO:0000256" key="9">
    <source>
        <dbReference type="PIRNR" id="PIRNR001332"/>
    </source>
</evidence>
<dbReference type="Proteomes" id="UP000078582">
    <property type="component" value="Chromosome"/>
</dbReference>
<dbReference type="InterPro" id="IPR005128">
    <property type="entry name" value="Acetolactate_a_deCO2ase"/>
</dbReference>
<dbReference type="AlphaFoldDB" id="A0A192H283"/>